<dbReference type="AlphaFoldDB" id="A0A953HTW4"/>
<dbReference type="PANTHER" id="PTHR37836:SF3">
    <property type="entry name" value="ENDOGLUCANASE"/>
    <property type="match status" value="1"/>
</dbReference>
<dbReference type="PANTHER" id="PTHR37836">
    <property type="entry name" value="LMO1036 PROTEIN"/>
    <property type="match status" value="1"/>
</dbReference>
<feature type="domain" description="Apiosidase-like catalytic" evidence="2">
    <location>
        <begin position="26"/>
        <end position="353"/>
    </location>
</feature>
<sequence length="471" mass="54276">MRVIWFIIVIFSMTTGSLLAQPLRVSDNQRFLVRSDGSPFFWLADTAWELFHRCDREEATMYLKKRKSQGFNVIQAVALAELDGLHTPNTYGETPLFNDDPATLNPAYFEHVDFIIDKAAELDMYIALLPTWGDKLHTRSWGIGPEVFNRENARKYGWWIGNRYKSRDNIIWIIGGDRTPRTDSDDVEVWQQMAKGIVEAVGGNDKALMSYHPQPRNPGGSSTWFHQDDWLDFNMHQTGHCPKDSYKNIAHDYHLKPTKPVLDGEPLYEDHPICFDAKNKGYSMARDIRRIMYWNVFAGAFGQTYGCHDVWQMYTTGQKGINGPLRPWPEALDLPMATQVRHLKNLMLSRPFLSRIPDQYMVVEDQENTKDYVIATRDEKGAFAMIYFPTGKKTRLDLSALKGDRFKSWWYNPRTGNSYRGNEITNSIDKVTITPSTHGLGNDWVLVVDSENSEFPVPGQSLIDIRTKYHD</sequence>
<proteinExistence type="predicted"/>
<keyword evidence="3" id="KW-0378">Hydrolase</keyword>
<evidence type="ECO:0000259" key="1">
    <source>
        <dbReference type="Pfam" id="PF12904"/>
    </source>
</evidence>
<evidence type="ECO:0000259" key="2">
    <source>
        <dbReference type="Pfam" id="PF13204"/>
    </source>
</evidence>
<dbReference type="SUPFAM" id="SSF51445">
    <property type="entry name" value="(Trans)glycosidases"/>
    <property type="match status" value="1"/>
</dbReference>
<dbReference type="InterPro" id="IPR025277">
    <property type="entry name" value="Apiosidase-like_cat_dom"/>
</dbReference>
<gene>
    <name evidence="3" type="ORF">KUV50_06635</name>
</gene>
<accession>A0A953HTW4</accession>
<dbReference type="InterPro" id="IPR024749">
    <property type="entry name" value="Collagen-bd_put"/>
</dbReference>
<reference evidence="3" key="1">
    <citation type="submission" date="2021-06" db="EMBL/GenBank/DDBJ databases">
        <title>44 bacteria genomes isolated from Dapeng, Shenzhen.</title>
        <authorList>
            <person name="Zheng W."/>
            <person name="Yu S."/>
            <person name="Huang Y."/>
        </authorList>
    </citation>
    <scope>NUCLEOTIDE SEQUENCE</scope>
    <source>
        <strain evidence="3">DP5N28-2</strain>
    </source>
</reference>
<name>A0A953HTW4_9BACT</name>
<dbReference type="Proteomes" id="UP000753961">
    <property type="component" value="Unassembled WGS sequence"/>
</dbReference>
<keyword evidence="4" id="KW-1185">Reference proteome</keyword>
<organism evidence="3 4">
    <name type="scientific">Membranihabitans marinus</name>
    <dbReference type="NCBI Taxonomy" id="1227546"/>
    <lineage>
        <taxon>Bacteria</taxon>
        <taxon>Pseudomonadati</taxon>
        <taxon>Bacteroidota</taxon>
        <taxon>Saprospiria</taxon>
        <taxon>Saprospirales</taxon>
        <taxon>Saprospiraceae</taxon>
        <taxon>Membranihabitans</taxon>
    </lineage>
</organism>
<dbReference type="EMBL" id="JAHVHU010000006">
    <property type="protein sequence ID" value="MBY5957798.1"/>
    <property type="molecule type" value="Genomic_DNA"/>
</dbReference>
<dbReference type="Gene3D" id="3.20.20.80">
    <property type="entry name" value="Glycosidases"/>
    <property type="match status" value="1"/>
</dbReference>
<feature type="domain" description="Putative collagen-binding" evidence="1">
    <location>
        <begin position="356"/>
        <end position="449"/>
    </location>
</feature>
<dbReference type="Pfam" id="PF13204">
    <property type="entry name" value="Apiosidase"/>
    <property type="match status" value="1"/>
</dbReference>
<dbReference type="GO" id="GO:0016787">
    <property type="term" value="F:hydrolase activity"/>
    <property type="evidence" value="ECO:0007669"/>
    <property type="project" value="UniProtKB-KW"/>
</dbReference>
<dbReference type="InterPro" id="IPR017853">
    <property type="entry name" value="GH"/>
</dbReference>
<dbReference type="Pfam" id="PF12904">
    <property type="entry name" value="Collagen_bind_2"/>
    <property type="match status" value="1"/>
</dbReference>
<evidence type="ECO:0000313" key="4">
    <source>
        <dbReference type="Proteomes" id="UP000753961"/>
    </source>
</evidence>
<protein>
    <submittedName>
        <fullName evidence="3">Glycoside hydrolase family 140 protein</fullName>
    </submittedName>
</protein>
<evidence type="ECO:0000313" key="3">
    <source>
        <dbReference type="EMBL" id="MBY5957798.1"/>
    </source>
</evidence>
<comment type="caution">
    <text evidence="3">The sequence shown here is derived from an EMBL/GenBank/DDBJ whole genome shotgun (WGS) entry which is preliminary data.</text>
</comment>